<sequence length="201" mass="23256">MTSSNLSSSDDDSRKLLNFSIEHILNKAGNQEPPTKTEQETGDLTTGSLSYIPFPWLHCTRYCPPKIPRNQRRDAPQKRQLGRHPRIPFTTHQLTVLENKFKKSPYLSSQEVKELSKNLDLADIRVKIWFQNRRARERREKLLLREDRNNERNLSLVVGVPTIAPSSPHILPRISTVEDINKRIAYDSLPSTETRSVDDFL</sequence>
<dbReference type="EMBL" id="CM043016">
    <property type="protein sequence ID" value="KAI4467545.1"/>
    <property type="molecule type" value="Genomic_DNA"/>
</dbReference>
<accession>A0ACB9TLI8</accession>
<evidence type="ECO:0000313" key="2">
    <source>
        <dbReference type="Proteomes" id="UP001056778"/>
    </source>
</evidence>
<organism evidence="1 2">
    <name type="scientific">Holotrichia oblita</name>
    <name type="common">Chafer beetle</name>
    <dbReference type="NCBI Taxonomy" id="644536"/>
    <lineage>
        <taxon>Eukaryota</taxon>
        <taxon>Metazoa</taxon>
        <taxon>Ecdysozoa</taxon>
        <taxon>Arthropoda</taxon>
        <taxon>Hexapoda</taxon>
        <taxon>Insecta</taxon>
        <taxon>Pterygota</taxon>
        <taxon>Neoptera</taxon>
        <taxon>Endopterygota</taxon>
        <taxon>Coleoptera</taxon>
        <taxon>Polyphaga</taxon>
        <taxon>Scarabaeiformia</taxon>
        <taxon>Scarabaeidae</taxon>
        <taxon>Melolonthinae</taxon>
        <taxon>Holotrichia</taxon>
    </lineage>
</organism>
<proteinExistence type="predicted"/>
<dbReference type="Proteomes" id="UP001056778">
    <property type="component" value="Chromosome 2"/>
</dbReference>
<gene>
    <name evidence="1" type="ORF">MML48_2g00014902</name>
</gene>
<keyword evidence="1" id="KW-0238">DNA-binding</keyword>
<keyword evidence="2" id="KW-1185">Reference proteome</keyword>
<evidence type="ECO:0000313" key="1">
    <source>
        <dbReference type="EMBL" id="KAI4467545.1"/>
    </source>
</evidence>
<reference evidence="1" key="1">
    <citation type="submission" date="2022-04" db="EMBL/GenBank/DDBJ databases">
        <title>Chromosome-scale genome assembly of Holotrichia oblita Faldermann.</title>
        <authorList>
            <person name="Rongchong L."/>
        </authorList>
    </citation>
    <scope>NUCLEOTIDE SEQUENCE</scope>
    <source>
        <strain evidence="1">81SQS9</strain>
    </source>
</reference>
<keyword evidence="1" id="KW-0371">Homeobox</keyword>
<protein>
    <submittedName>
        <fullName evidence="1">Homeobox hb9 like a-related</fullName>
    </submittedName>
</protein>
<name>A0ACB9TLI8_HOLOL</name>
<comment type="caution">
    <text evidence="1">The sequence shown here is derived from an EMBL/GenBank/DDBJ whole genome shotgun (WGS) entry which is preliminary data.</text>
</comment>